<evidence type="ECO:0000313" key="2">
    <source>
        <dbReference type="EMBL" id="CAG7731736.1"/>
    </source>
</evidence>
<feature type="transmembrane region" description="Helical" evidence="1">
    <location>
        <begin position="325"/>
        <end position="344"/>
    </location>
</feature>
<feature type="transmembrane region" description="Helical" evidence="1">
    <location>
        <begin position="163"/>
        <end position="180"/>
    </location>
</feature>
<keyword evidence="1" id="KW-1133">Transmembrane helix</keyword>
<evidence type="ECO:0000256" key="1">
    <source>
        <dbReference type="SAM" id="Phobius"/>
    </source>
</evidence>
<feature type="transmembrane region" description="Helical" evidence="1">
    <location>
        <begin position="57"/>
        <end position="76"/>
    </location>
</feature>
<dbReference type="Proteomes" id="UP000708208">
    <property type="component" value="Unassembled WGS sequence"/>
</dbReference>
<reference evidence="2" key="1">
    <citation type="submission" date="2021-06" db="EMBL/GenBank/DDBJ databases">
        <authorList>
            <person name="Hodson N. C."/>
            <person name="Mongue J. A."/>
            <person name="Jaron S. K."/>
        </authorList>
    </citation>
    <scope>NUCLEOTIDE SEQUENCE</scope>
</reference>
<proteinExistence type="predicted"/>
<protein>
    <submittedName>
        <fullName evidence="2">Uncharacterized protein</fullName>
    </submittedName>
</protein>
<keyword evidence="1" id="KW-0472">Membrane</keyword>
<sequence>MDLDFKDLDKSASFSFVQARLVEIGIWPIRMLQTIGLFPLKVSNGRIYPTKIFTPEFNLTIIVITLKVAFDSYYFYNLSYFNKVSHLKRPTEIFANSGFAISVSASSNLLRLLLLLKSENFIANWTKFYKNISIISESPNLSICKGGKYERFFEQLRRENRNGCIIIIGECLYMALAITARRFLEKQGTVVWTNALSVVLFYMSIIFWLCTTFFYGAIGIFINYCIKIIAVYLSAISKELQEAIGLAKLSRAKAETGFSQKQELVYNSLKIEDCLKAFLLIEELSMASNLLNAAGVIMVLDTMTASVCVLLYAFLNFNWIVAESWVMVGGSFTIMTVFSSRLYFYSENANKMDEGVKDVLHQLVCIAKRFSNLGSDLIFKIDTKSVAKVCFVVY</sequence>
<dbReference type="EMBL" id="CAJVCH010218994">
    <property type="protein sequence ID" value="CAG7731736.1"/>
    <property type="molecule type" value="Genomic_DNA"/>
</dbReference>
<feature type="transmembrane region" description="Helical" evidence="1">
    <location>
        <begin position="200"/>
        <end position="226"/>
    </location>
</feature>
<organism evidence="2 3">
    <name type="scientific">Allacma fusca</name>
    <dbReference type="NCBI Taxonomy" id="39272"/>
    <lineage>
        <taxon>Eukaryota</taxon>
        <taxon>Metazoa</taxon>
        <taxon>Ecdysozoa</taxon>
        <taxon>Arthropoda</taxon>
        <taxon>Hexapoda</taxon>
        <taxon>Collembola</taxon>
        <taxon>Symphypleona</taxon>
        <taxon>Sminthuridae</taxon>
        <taxon>Allacma</taxon>
    </lineage>
</organism>
<dbReference type="AlphaFoldDB" id="A0A8J2PC53"/>
<keyword evidence="3" id="KW-1185">Reference proteome</keyword>
<comment type="caution">
    <text evidence="2">The sequence shown here is derived from an EMBL/GenBank/DDBJ whole genome shotgun (WGS) entry which is preliminary data.</text>
</comment>
<name>A0A8J2PC53_9HEXA</name>
<keyword evidence="1" id="KW-0812">Transmembrane</keyword>
<feature type="transmembrane region" description="Helical" evidence="1">
    <location>
        <begin position="290"/>
        <end position="313"/>
    </location>
</feature>
<evidence type="ECO:0000313" key="3">
    <source>
        <dbReference type="Proteomes" id="UP000708208"/>
    </source>
</evidence>
<accession>A0A8J2PC53</accession>
<gene>
    <name evidence="2" type="ORF">AFUS01_LOCUS20310</name>
</gene>